<organism evidence="2 3">
    <name type="scientific">Brassica carinata</name>
    <name type="common">Ethiopian mustard</name>
    <name type="synonym">Abyssinian cabbage</name>
    <dbReference type="NCBI Taxonomy" id="52824"/>
    <lineage>
        <taxon>Eukaryota</taxon>
        <taxon>Viridiplantae</taxon>
        <taxon>Streptophyta</taxon>
        <taxon>Embryophyta</taxon>
        <taxon>Tracheophyta</taxon>
        <taxon>Spermatophyta</taxon>
        <taxon>Magnoliopsida</taxon>
        <taxon>eudicotyledons</taxon>
        <taxon>Gunneridae</taxon>
        <taxon>Pentapetalae</taxon>
        <taxon>rosids</taxon>
        <taxon>malvids</taxon>
        <taxon>Brassicales</taxon>
        <taxon>Brassicaceae</taxon>
        <taxon>Brassiceae</taxon>
        <taxon>Brassica</taxon>
    </lineage>
</organism>
<evidence type="ECO:0000313" key="3">
    <source>
        <dbReference type="Proteomes" id="UP000886595"/>
    </source>
</evidence>
<protein>
    <submittedName>
        <fullName evidence="2">Uncharacterized protein</fullName>
    </submittedName>
</protein>
<evidence type="ECO:0000313" key="2">
    <source>
        <dbReference type="EMBL" id="KAG2275686.1"/>
    </source>
</evidence>
<gene>
    <name evidence="2" type="ORF">Bca52824_058241</name>
</gene>
<comment type="caution">
    <text evidence="2">The sequence shown here is derived from an EMBL/GenBank/DDBJ whole genome shotgun (WGS) entry which is preliminary data.</text>
</comment>
<dbReference type="Proteomes" id="UP000886595">
    <property type="component" value="Unassembled WGS sequence"/>
</dbReference>
<reference evidence="2 3" key="1">
    <citation type="submission" date="2020-02" db="EMBL/GenBank/DDBJ databases">
        <authorList>
            <person name="Ma Q."/>
            <person name="Huang Y."/>
            <person name="Song X."/>
            <person name="Pei D."/>
        </authorList>
    </citation>
    <scope>NUCLEOTIDE SEQUENCE [LARGE SCALE GENOMIC DNA]</scope>
    <source>
        <strain evidence="2">Sxm20200214</strain>
        <tissue evidence="2">Leaf</tissue>
    </source>
</reference>
<feature type="region of interest" description="Disordered" evidence="1">
    <location>
        <begin position="205"/>
        <end position="271"/>
    </location>
</feature>
<evidence type="ECO:0000256" key="1">
    <source>
        <dbReference type="SAM" id="MobiDB-lite"/>
    </source>
</evidence>
<dbReference type="AlphaFoldDB" id="A0A8X7UFH3"/>
<feature type="region of interest" description="Disordered" evidence="1">
    <location>
        <begin position="55"/>
        <end position="91"/>
    </location>
</feature>
<keyword evidence="3" id="KW-1185">Reference proteome</keyword>
<name>A0A8X7UFH3_BRACI</name>
<dbReference type="OrthoDB" id="10639515at2759"/>
<proteinExistence type="predicted"/>
<dbReference type="EMBL" id="JAAMPC010000012">
    <property type="protein sequence ID" value="KAG2275686.1"/>
    <property type="molecule type" value="Genomic_DNA"/>
</dbReference>
<feature type="compositionally biased region" description="Basic and acidic residues" evidence="1">
    <location>
        <begin position="217"/>
        <end position="226"/>
    </location>
</feature>
<feature type="compositionally biased region" description="Polar residues" evidence="1">
    <location>
        <begin position="235"/>
        <end position="251"/>
    </location>
</feature>
<feature type="region of interest" description="Disordered" evidence="1">
    <location>
        <begin position="1"/>
        <end position="23"/>
    </location>
</feature>
<sequence>MAASAQTPPSLLMTKPRFSNTGQRGHKKLWVNVMICTEDVANVCRHAISRQEFHSEDEEITMDGSQNGRNKEKVEPRSKRPNGGAMDNNNIVVSKNQKLQVSEAVQFTLTLCLSLALWLCGCAYTQGVIDIKFHEFDVAKGESFHPNGISMNASYSSEAASSCDSSPFSMVFTSSGFVSIHLKNLKNFNNCGLRGELNSEFHSEDEEITMDGSQNGRNKEKVEPRSKRPNGGAMDNNNIVVSKNQKLQVSRSRAGEHKWHNWGGIYPPKRD</sequence>
<feature type="compositionally biased region" description="Basic and acidic residues" evidence="1">
    <location>
        <begin position="69"/>
        <end position="78"/>
    </location>
</feature>
<accession>A0A8X7UFH3</accession>